<proteinExistence type="predicted"/>
<gene>
    <name evidence="2" type="ORF">DPX16_22645</name>
</gene>
<dbReference type="Proteomes" id="UP000281406">
    <property type="component" value="Unassembled WGS sequence"/>
</dbReference>
<reference evidence="2 3" key="1">
    <citation type="submission" date="2018-10" db="EMBL/GenBank/DDBJ databases">
        <title>Genome assembly for a Yunnan-Guizhou Plateau 3E fish, Anabarilius grahami (Regan), and its evolutionary and genetic applications.</title>
        <authorList>
            <person name="Jiang W."/>
        </authorList>
    </citation>
    <scope>NUCLEOTIDE SEQUENCE [LARGE SCALE GENOMIC DNA]</scope>
    <source>
        <strain evidence="2">AG-KIZ</strain>
        <tissue evidence="2">Muscle</tissue>
    </source>
</reference>
<comment type="caution">
    <text evidence="2">The sequence shown here is derived from an EMBL/GenBank/DDBJ whole genome shotgun (WGS) entry which is preliminary data.</text>
</comment>
<evidence type="ECO:0000313" key="2">
    <source>
        <dbReference type="EMBL" id="ROL45728.1"/>
    </source>
</evidence>
<dbReference type="OrthoDB" id="8917579at2759"/>
<dbReference type="PANTHER" id="PTHR11505">
    <property type="entry name" value="L1 TRANSPOSABLE ELEMENT-RELATED"/>
    <property type="match status" value="1"/>
</dbReference>
<evidence type="ECO:0000313" key="3">
    <source>
        <dbReference type="Proteomes" id="UP000281406"/>
    </source>
</evidence>
<dbReference type="Gene3D" id="3.30.250.20">
    <property type="entry name" value="L1 transposable element, C-terminal domain"/>
    <property type="match status" value="1"/>
</dbReference>
<dbReference type="EMBL" id="RJVU01042537">
    <property type="protein sequence ID" value="ROL45728.1"/>
    <property type="molecule type" value="Genomic_DNA"/>
</dbReference>
<keyword evidence="1" id="KW-0175">Coiled coil</keyword>
<dbReference type="InterPro" id="IPR042566">
    <property type="entry name" value="L1_C"/>
</dbReference>
<sequence>MESEAVASAAISRADITALLAEHRTALVAELKATFFDEVNGKLDGLQKASDSHDERLTSLEDDAETLHQHLAKLDRAHRGLTPKPGPGERPRPVIICFHRYQNKDLLIREARKRGELKYLDQPFRIYEDYIPEVVAQRKVYKLVMLDLYKMGLRPSLLYPARLRITKTDGTRSMFGSVAEAEKFVKNFKTD</sequence>
<organism evidence="2 3">
    <name type="scientific">Anabarilius grahami</name>
    <name type="common">Kanglang fish</name>
    <name type="synonym">Barilius grahami</name>
    <dbReference type="NCBI Taxonomy" id="495550"/>
    <lineage>
        <taxon>Eukaryota</taxon>
        <taxon>Metazoa</taxon>
        <taxon>Chordata</taxon>
        <taxon>Craniata</taxon>
        <taxon>Vertebrata</taxon>
        <taxon>Euteleostomi</taxon>
        <taxon>Actinopterygii</taxon>
        <taxon>Neopterygii</taxon>
        <taxon>Teleostei</taxon>
        <taxon>Ostariophysi</taxon>
        <taxon>Cypriniformes</taxon>
        <taxon>Xenocyprididae</taxon>
        <taxon>Xenocypridinae</taxon>
        <taxon>Xenocypridinae incertae sedis</taxon>
        <taxon>Anabarilius</taxon>
    </lineage>
</organism>
<dbReference type="InterPro" id="IPR004244">
    <property type="entry name" value="Transposase_22"/>
</dbReference>
<dbReference type="AlphaFoldDB" id="A0A3N0YIV6"/>
<feature type="coiled-coil region" evidence="1">
    <location>
        <begin position="43"/>
        <end position="77"/>
    </location>
</feature>
<accession>A0A3N0YIV6</accession>
<keyword evidence="3" id="KW-1185">Reference proteome</keyword>
<protein>
    <submittedName>
        <fullName evidence="2">LINE-1 retrotransposable element ORF1 protein</fullName>
    </submittedName>
</protein>
<name>A0A3N0YIV6_ANAGA</name>
<evidence type="ECO:0000256" key="1">
    <source>
        <dbReference type="SAM" id="Coils"/>
    </source>
</evidence>